<keyword evidence="1" id="KW-0548">Nucleotidyltransferase</keyword>
<dbReference type="Pfam" id="PF02348">
    <property type="entry name" value="CTP_transf_3"/>
    <property type="match status" value="1"/>
</dbReference>
<dbReference type="InterPro" id="IPR050793">
    <property type="entry name" value="CMP-NeuNAc_synthase"/>
</dbReference>
<dbReference type="SUPFAM" id="SSF53448">
    <property type="entry name" value="Nucleotide-diphospho-sugar transferases"/>
    <property type="match status" value="1"/>
</dbReference>
<keyword evidence="1" id="KW-0808">Transferase</keyword>
<accession>A0A1G7V101</accession>
<dbReference type="InterPro" id="IPR003329">
    <property type="entry name" value="Cytidylyl_trans"/>
</dbReference>
<evidence type="ECO:0000313" key="2">
    <source>
        <dbReference type="Proteomes" id="UP000217076"/>
    </source>
</evidence>
<organism evidence="1 2">
    <name type="scientific">Roseospirillum parvum</name>
    <dbReference type="NCBI Taxonomy" id="83401"/>
    <lineage>
        <taxon>Bacteria</taxon>
        <taxon>Pseudomonadati</taxon>
        <taxon>Pseudomonadota</taxon>
        <taxon>Alphaproteobacteria</taxon>
        <taxon>Rhodospirillales</taxon>
        <taxon>Rhodospirillaceae</taxon>
        <taxon>Roseospirillum</taxon>
    </lineage>
</organism>
<dbReference type="EMBL" id="FNCV01000001">
    <property type="protein sequence ID" value="SDG53039.1"/>
    <property type="molecule type" value="Genomic_DNA"/>
</dbReference>
<protein>
    <submittedName>
        <fullName evidence="1">N-acylneuraminate cytidylyltransferase</fullName>
    </submittedName>
</protein>
<dbReference type="PANTHER" id="PTHR21485">
    <property type="entry name" value="HAD SUPERFAMILY MEMBERS CMAS AND KDSC"/>
    <property type="match status" value="1"/>
</dbReference>
<proteinExistence type="predicted"/>
<dbReference type="Proteomes" id="UP000217076">
    <property type="component" value="Unassembled WGS sequence"/>
</dbReference>
<dbReference type="OrthoDB" id="9805604at2"/>
<keyword evidence="2" id="KW-1185">Reference proteome</keyword>
<reference evidence="2" key="1">
    <citation type="submission" date="2016-10" db="EMBL/GenBank/DDBJ databases">
        <authorList>
            <person name="Varghese N."/>
            <person name="Submissions S."/>
        </authorList>
    </citation>
    <scope>NUCLEOTIDE SEQUENCE [LARGE SCALE GENOMIC DNA]</scope>
    <source>
        <strain evidence="2">930I</strain>
    </source>
</reference>
<sequence>MNQAMKILAVIPARGGSKGLPGKNLRPLAGRPLLAWTIEAASQARTVDRVILTSDDPAIMETARAWGCEVPFQRPAELAEDTTPTQAALHHAMDMMAGGDFSHVLVLQPTSPLRTAADIDAAAEVLQAAQAPACVSVCRLDKPLEWLYTQDATGRLRPACPGPAPVSRRQDGTPVCTPNGALYLARWAWIRARDDFFGPDVIGYPMSAERSLDIDTLADLERAEALMAQAGVPAPPPRAPEGLA</sequence>
<dbReference type="GO" id="GO:0008781">
    <property type="term" value="F:N-acylneuraminate cytidylyltransferase activity"/>
    <property type="evidence" value="ECO:0007669"/>
    <property type="project" value="TreeGrafter"/>
</dbReference>
<dbReference type="PANTHER" id="PTHR21485:SF6">
    <property type="entry name" value="N-ACYLNEURAMINATE CYTIDYLYLTRANSFERASE-RELATED"/>
    <property type="match status" value="1"/>
</dbReference>
<dbReference type="InterPro" id="IPR029044">
    <property type="entry name" value="Nucleotide-diphossugar_trans"/>
</dbReference>
<gene>
    <name evidence="1" type="ORF">SAMN05421742_101491</name>
</gene>
<dbReference type="STRING" id="83401.SAMN05421742_101491"/>
<dbReference type="AlphaFoldDB" id="A0A1G7V101"/>
<name>A0A1G7V101_9PROT</name>
<dbReference type="Gene3D" id="3.90.550.10">
    <property type="entry name" value="Spore Coat Polysaccharide Biosynthesis Protein SpsA, Chain A"/>
    <property type="match status" value="1"/>
</dbReference>
<dbReference type="CDD" id="cd02513">
    <property type="entry name" value="CMP-NeuAc_Synthase"/>
    <property type="match status" value="1"/>
</dbReference>
<evidence type="ECO:0000313" key="1">
    <source>
        <dbReference type="EMBL" id="SDG53039.1"/>
    </source>
</evidence>